<dbReference type="InterPro" id="IPR014710">
    <property type="entry name" value="RmlC-like_jellyroll"/>
</dbReference>
<dbReference type="InterPro" id="IPR053146">
    <property type="entry name" value="QDO-like"/>
</dbReference>
<dbReference type="InterPro" id="IPR011051">
    <property type="entry name" value="RmlC_Cupin_sf"/>
</dbReference>
<dbReference type="Pfam" id="PF07883">
    <property type="entry name" value="Cupin_2"/>
    <property type="match status" value="1"/>
</dbReference>
<dbReference type="PANTHER" id="PTHR36440">
    <property type="entry name" value="PUTATIVE (AFU_ORTHOLOGUE AFUA_8G07350)-RELATED"/>
    <property type="match status" value="1"/>
</dbReference>
<protein>
    <submittedName>
        <fullName evidence="2">Cupin domain</fullName>
    </submittedName>
</protein>
<evidence type="ECO:0000313" key="3">
    <source>
        <dbReference type="Proteomes" id="UP000295043"/>
    </source>
</evidence>
<dbReference type="EMBL" id="SLVU01000023">
    <property type="protein sequence ID" value="TCN22764.1"/>
    <property type="molecule type" value="Genomic_DNA"/>
</dbReference>
<dbReference type="AlphaFoldDB" id="A0A4R2BB50"/>
<accession>A0A4R2BB50</accession>
<gene>
    <name evidence="2" type="ORF">EV184_1239</name>
</gene>
<dbReference type="SUPFAM" id="SSF51182">
    <property type="entry name" value="RmlC-like cupins"/>
    <property type="match status" value="1"/>
</dbReference>
<dbReference type="Proteomes" id="UP000295043">
    <property type="component" value="Unassembled WGS sequence"/>
</dbReference>
<reference evidence="2 3" key="1">
    <citation type="submission" date="2019-03" db="EMBL/GenBank/DDBJ databases">
        <title>Genomic Encyclopedia of Type Strains, Phase IV (KMG-V): Genome sequencing to study the core and pangenomes of soil and plant-associated prokaryotes.</title>
        <authorList>
            <person name="Whitman W."/>
        </authorList>
    </citation>
    <scope>NUCLEOTIDE SEQUENCE [LARGE SCALE GENOMIC DNA]</scope>
    <source>
        <strain evidence="2 3">23C40</strain>
    </source>
</reference>
<proteinExistence type="predicted"/>
<dbReference type="PANTHER" id="PTHR36440:SF1">
    <property type="entry name" value="PUTATIVE (AFU_ORTHOLOGUE AFUA_8G07350)-RELATED"/>
    <property type="match status" value="1"/>
</dbReference>
<dbReference type="InterPro" id="IPR013096">
    <property type="entry name" value="Cupin_2"/>
</dbReference>
<comment type="caution">
    <text evidence="2">The sequence shown here is derived from an EMBL/GenBank/DDBJ whole genome shotgun (WGS) entry which is preliminary data.</text>
</comment>
<evidence type="ECO:0000259" key="1">
    <source>
        <dbReference type="Pfam" id="PF07883"/>
    </source>
</evidence>
<name>A0A4R2BB50_9HYPH</name>
<sequence length="152" mass="16499">MAEPGSNAPRGQADFALEVFGETMIIRRDPAGGLNASVIEEIVPPDVAAPLHRHSREDEISYVIEGAFRIWRGDDVFDIGPGGIALLSRHQVHSFKNIGTVPGRLLTLILPAGFERFFEVVAERRLGDKNLDEIATVAADQFGLEIMGLPPG</sequence>
<evidence type="ECO:0000313" key="2">
    <source>
        <dbReference type="EMBL" id="TCN22764.1"/>
    </source>
</evidence>
<organism evidence="2 3">
    <name type="scientific">Sinorhizobium americanum</name>
    <dbReference type="NCBI Taxonomy" id="194963"/>
    <lineage>
        <taxon>Bacteria</taxon>
        <taxon>Pseudomonadati</taxon>
        <taxon>Pseudomonadota</taxon>
        <taxon>Alphaproteobacteria</taxon>
        <taxon>Hyphomicrobiales</taxon>
        <taxon>Rhizobiaceae</taxon>
        <taxon>Sinorhizobium/Ensifer group</taxon>
        <taxon>Sinorhizobium</taxon>
    </lineage>
</organism>
<dbReference type="Gene3D" id="2.60.120.10">
    <property type="entry name" value="Jelly Rolls"/>
    <property type="match status" value="1"/>
</dbReference>
<feature type="domain" description="Cupin type-2" evidence="1">
    <location>
        <begin position="42"/>
        <end position="107"/>
    </location>
</feature>
<dbReference type="RefSeq" id="WP_132079715.1">
    <property type="nucleotide sequence ID" value="NZ_SLVU01000023.1"/>
</dbReference>